<dbReference type="InterPro" id="IPR050765">
    <property type="entry name" value="Riboflavin_Biosynth_HTPR"/>
</dbReference>
<accession>A0ABZ2L2K3</accession>
<organism evidence="2 3">
    <name type="scientific">Pendulispora rubella</name>
    <dbReference type="NCBI Taxonomy" id="2741070"/>
    <lineage>
        <taxon>Bacteria</taxon>
        <taxon>Pseudomonadati</taxon>
        <taxon>Myxococcota</taxon>
        <taxon>Myxococcia</taxon>
        <taxon>Myxococcales</taxon>
        <taxon>Sorangiineae</taxon>
        <taxon>Pendulisporaceae</taxon>
        <taxon>Pendulispora</taxon>
    </lineage>
</organism>
<dbReference type="RefSeq" id="WP_394834806.1">
    <property type="nucleotide sequence ID" value="NZ_CP089929.1"/>
</dbReference>
<evidence type="ECO:0000313" key="2">
    <source>
        <dbReference type="EMBL" id="WXB05164.1"/>
    </source>
</evidence>
<dbReference type="Pfam" id="PF01872">
    <property type="entry name" value="RibD_C"/>
    <property type="match status" value="1"/>
</dbReference>
<feature type="domain" description="Bacterial bifunctional deaminase-reductase C-terminal" evidence="1">
    <location>
        <begin position="3"/>
        <end position="200"/>
    </location>
</feature>
<dbReference type="PANTHER" id="PTHR38011:SF12">
    <property type="entry name" value="BIFUNCTIONAL DEAMINASE-REDUCTASE DOMAIN PROTEIN"/>
    <property type="match status" value="1"/>
</dbReference>
<dbReference type="EMBL" id="CP089983">
    <property type="protein sequence ID" value="WXB05164.1"/>
    <property type="molecule type" value="Genomic_DNA"/>
</dbReference>
<dbReference type="InterPro" id="IPR024072">
    <property type="entry name" value="DHFR-like_dom_sf"/>
</dbReference>
<dbReference type="PANTHER" id="PTHR38011">
    <property type="entry name" value="DIHYDROFOLATE REDUCTASE FAMILY PROTEIN (AFU_ORTHOLOGUE AFUA_8G06820)"/>
    <property type="match status" value="1"/>
</dbReference>
<dbReference type="Gene3D" id="3.40.430.10">
    <property type="entry name" value="Dihydrofolate Reductase, subunit A"/>
    <property type="match status" value="1"/>
</dbReference>
<keyword evidence="3" id="KW-1185">Reference proteome</keyword>
<proteinExistence type="predicted"/>
<gene>
    <name evidence="2" type="ORF">LVJ94_50750</name>
</gene>
<evidence type="ECO:0000313" key="3">
    <source>
        <dbReference type="Proteomes" id="UP001374803"/>
    </source>
</evidence>
<reference evidence="2" key="1">
    <citation type="submission" date="2021-12" db="EMBL/GenBank/DDBJ databases">
        <title>Discovery of the Pendulisporaceae a myxobacterial family with distinct sporulation behavior and unique specialized metabolism.</title>
        <authorList>
            <person name="Garcia R."/>
            <person name="Popoff A."/>
            <person name="Bader C.D."/>
            <person name="Loehr J."/>
            <person name="Walesch S."/>
            <person name="Walt C."/>
            <person name="Boldt J."/>
            <person name="Bunk B."/>
            <person name="Haeckl F.J.F.P.J."/>
            <person name="Gunesch A.P."/>
            <person name="Birkelbach J."/>
            <person name="Nuebel U."/>
            <person name="Pietschmann T."/>
            <person name="Bach T."/>
            <person name="Mueller R."/>
        </authorList>
    </citation>
    <scope>NUCLEOTIDE SEQUENCE</scope>
    <source>
        <strain evidence="2">MSr11367</strain>
    </source>
</reference>
<dbReference type="Proteomes" id="UP001374803">
    <property type="component" value="Chromosome"/>
</dbReference>
<dbReference type="InterPro" id="IPR002734">
    <property type="entry name" value="RibDG_C"/>
</dbReference>
<name>A0ABZ2L2K3_9BACT</name>
<dbReference type="SUPFAM" id="SSF53597">
    <property type="entry name" value="Dihydrofolate reductase-like"/>
    <property type="match status" value="1"/>
</dbReference>
<sequence length="217" mass="23471">MSKLRLRISISLDGFVAGPNQSVKDPLGIGGMRLHEWAFSLDVWRKAHGMEGGDRTESSAVVEESLKNIGATIMGRNMFGGHPGPWAAKECWDGWWGKNPPFHHPVFVLTQHPREPLVLEGGNSFTFVTHGIEAALEAAKKAAGGRDVALAGGASAARQYLAAGLVDEMELHLVPTLLSQGERLFDDAADYLRGLSLVHTVAAPNVTHLKFAKFAKR</sequence>
<evidence type="ECO:0000259" key="1">
    <source>
        <dbReference type="Pfam" id="PF01872"/>
    </source>
</evidence>
<protein>
    <submittedName>
        <fullName evidence="2">Dihydrofolate reductase family protein</fullName>
    </submittedName>
</protein>